<dbReference type="GO" id="GO:0017183">
    <property type="term" value="P:protein histidyl modification to diphthamide"/>
    <property type="evidence" value="ECO:0007669"/>
    <property type="project" value="TreeGrafter"/>
</dbReference>
<dbReference type="Gene3D" id="3.30.1330.40">
    <property type="entry name" value="RutC-like"/>
    <property type="match status" value="2"/>
</dbReference>
<dbReference type="EC" id="6.3.1.14" evidence="3"/>
<gene>
    <name evidence="14" type="ORF">QE152_g6470</name>
</gene>
<reference evidence="14 15" key="1">
    <citation type="journal article" date="2024" name="BMC Genomics">
        <title>De novo assembly and annotation of Popillia japonica's genome with initial clues to its potential as an invasive pest.</title>
        <authorList>
            <person name="Cucini C."/>
            <person name="Boschi S."/>
            <person name="Funari R."/>
            <person name="Cardaioli E."/>
            <person name="Iannotti N."/>
            <person name="Marturano G."/>
            <person name="Paoli F."/>
            <person name="Bruttini M."/>
            <person name="Carapelli A."/>
            <person name="Frati F."/>
            <person name="Nardi F."/>
        </authorList>
    </citation>
    <scope>NUCLEOTIDE SEQUENCE [LARGE SCALE GENOMIC DNA]</scope>
    <source>
        <strain evidence="14">DMR45628</strain>
    </source>
</reference>
<dbReference type="Pfam" id="PF01902">
    <property type="entry name" value="Diphthami_syn_2"/>
    <property type="match status" value="1"/>
</dbReference>
<dbReference type="InterPro" id="IPR002761">
    <property type="entry name" value="Diphthami_syn_dom"/>
</dbReference>
<dbReference type="FunFam" id="3.40.50.620:FF:000069">
    <property type="entry name" value="diphthine--ammonia ligase"/>
    <property type="match status" value="1"/>
</dbReference>
<dbReference type="InterPro" id="IPR035959">
    <property type="entry name" value="RutC-like_sf"/>
</dbReference>
<name>A0AAW1MIJ2_POPJA</name>
<dbReference type="Gene3D" id="3.40.50.620">
    <property type="entry name" value="HUPs"/>
    <property type="match status" value="1"/>
</dbReference>
<dbReference type="PANTHER" id="PTHR12196:SF2">
    <property type="entry name" value="DIPHTHINE--AMMONIA LIGASE"/>
    <property type="match status" value="1"/>
</dbReference>
<dbReference type="FunFam" id="3.30.1330.40:FF:000010">
    <property type="entry name" value="Diphthine--ammonia ligase"/>
    <property type="match status" value="1"/>
</dbReference>
<sequence length="682" mass="77206">MKVVALISGGKDSCFNMMQCIAAGHEIVALANLRPYAKTEIDSYMYQSVGYEAIDLIAQALDLPLFRTDTRGTSYQQGKTYAPTENDEVEDLFTLLRDIKNDLNYEAVSVGAILSDYQRVRVENVCIRLNIIPLAYLWRRDQAELLEEMIKCEIDAIIIKVAALGLEPTRHLGRSLRLVEPHLLAMHEKYGLNVCGEGGEYETLTIDCPLYKSRIVIEESETIIHSDDSIAPVGYLKLNNMKLELKLPSLDLQNRLTGLPLKDSDGYVTDYGEEAIDLMANELNEEVPTEDDSHVENATLESKEICQDINSVKSGNGWLLVGGIHGTSENPYEAVREAMDKLKYELVSKDHRLQNICSINMYISNMTQFAELNRLYSEVLNHVNPPTRACVEVPLPNNCPVVLEAISWNGNITANATGDLQTERHTMHVQSVSHWAPACIGPYSQVVKVEDLIHLAGQIALVPGSMQMVKGGIKQQCKLSLRHVGRLLKAMEPNLTIRDVVQGVCYVSKDRYIEIANKYWEECTNNSIIDYVVVSNLPRNALVEWHVWAHAHNNQFEYEETGKCIENWSISIYRRWNYENNIAAIVCHVDHNEHTETEVTSGILKETLSYVLNKLQQGHEYDPNSICYLKFFYSVKRNIPTQNLFDIIEEMRNTVQLAYTIIPVLALKSENTYLSICGVRNQ</sequence>
<evidence type="ECO:0000256" key="5">
    <source>
        <dbReference type="ARBA" id="ARBA00022598"/>
    </source>
</evidence>
<evidence type="ECO:0000256" key="8">
    <source>
        <dbReference type="ARBA" id="ARBA00029814"/>
    </source>
</evidence>
<evidence type="ECO:0000259" key="13">
    <source>
        <dbReference type="Pfam" id="PF01902"/>
    </source>
</evidence>
<dbReference type="EMBL" id="JASPKY010000043">
    <property type="protein sequence ID" value="KAK9745945.1"/>
    <property type="molecule type" value="Genomic_DNA"/>
</dbReference>
<evidence type="ECO:0000256" key="11">
    <source>
        <dbReference type="ARBA" id="ARBA00032849"/>
    </source>
</evidence>
<dbReference type="CDD" id="cd06156">
    <property type="entry name" value="eu_AANH_C_2"/>
    <property type="match status" value="1"/>
</dbReference>
<protein>
    <recommendedName>
        <fullName evidence="4">Diphthine--ammonia ligase</fullName>
        <ecNumber evidence="3">6.3.1.14</ecNumber>
    </recommendedName>
    <alternativeName>
        <fullName evidence="9">ATP-binding domain-containing protein 4</fullName>
    </alternativeName>
    <alternativeName>
        <fullName evidence="8">Diphthamide synthase</fullName>
    </alternativeName>
    <alternativeName>
        <fullName evidence="10">Diphthamide synthetase</fullName>
    </alternativeName>
    <alternativeName>
        <fullName evidence="11">Protein DPH6 homolog</fullName>
    </alternativeName>
</protein>
<dbReference type="SUPFAM" id="SSF52402">
    <property type="entry name" value="Adenine nucleotide alpha hydrolases-like"/>
    <property type="match status" value="1"/>
</dbReference>
<keyword evidence="7" id="KW-0067">ATP-binding</keyword>
<dbReference type="InterPro" id="IPR006175">
    <property type="entry name" value="YjgF/YER057c/UK114"/>
</dbReference>
<dbReference type="Gene3D" id="3.90.1490.10">
    <property type="entry name" value="putative n-type atp pyrophosphatase, domain 2"/>
    <property type="match status" value="1"/>
</dbReference>
<evidence type="ECO:0000256" key="12">
    <source>
        <dbReference type="ARBA" id="ARBA00048108"/>
    </source>
</evidence>
<evidence type="ECO:0000256" key="4">
    <source>
        <dbReference type="ARBA" id="ARBA00018426"/>
    </source>
</evidence>
<comment type="pathway">
    <text evidence="1">Protein modification; peptidyl-diphthamide biosynthesis.</text>
</comment>
<keyword evidence="5" id="KW-0436">Ligase</keyword>
<accession>A0AAW1MIJ2</accession>
<evidence type="ECO:0000256" key="1">
    <source>
        <dbReference type="ARBA" id="ARBA00005156"/>
    </source>
</evidence>
<dbReference type="Pfam" id="PF01042">
    <property type="entry name" value="Ribonuc_L-PSP"/>
    <property type="match status" value="2"/>
</dbReference>
<organism evidence="14 15">
    <name type="scientific">Popillia japonica</name>
    <name type="common">Japanese beetle</name>
    <dbReference type="NCBI Taxonomy" id="7064"/>
    <lineage>
        <taxon>Eukaryota</taxon>
        <taxon>Metazoa</taxon>
        <taxon>Ecdysozoa</taxon>
        <taxon>Arthropoda</taxon>
        <taxon>Hexapoda</taxon>
        <taxon>Insecta</taxon>
        <taxon>Pterygota</taxon>
        <taxon>Neoptera</taxon>
        <taxon>Endopterygota</taxon>
        <taxon>Coleoptera</taxon>
        <taxon>Polyphaga</taxon>
        <taxon>Scarabaeiformia</taxon>
        <taxon>Scarabaeidae</taxon>
        <taxon>Rutelinae</taxon>
        <taxon>Popillia</taxon>
    </lineage>
</organism>
<keyword evidence="15" id="KW-1185">Reference proteome</keyword>
<dbReference type="NCBIfam" id="TIGR00290">
    <property type="entry name" value="MJ0570_dom"/>
    <property type="match status" value="1"/>
</dbReference>
<dbReference type="InterPro" id="IPR030662">
    <property type="entry name" value="DPH6/MJ0570"/>
</dbReference>
<dbReference type="Proteomes" id="UP001458880">
    <property type="component" value="Unassembled WGS sequence"/>
</dbReference>
<evidence type="ECO:0000256" key="2">
    <source>
        <dbReference type="ARBA" id="ARBA00008496"/>
    </source>
</evidence>
<dbReference type="CDD" id="cd01994">
    <property type="entry name" value="AANH_PF0828-like"/>
    <property type="match status" value="1"/>
</dbReference>
<evidence type="ECO:0000256" key="3">
    <source>
        <dbReference type="ARBA" id="ARBA00012089"/>
    </source>
</evidence>
<feature type="domain" description="Diphthamide synthase" evidence="13">
    <location>
        <begin position="1"/>
        <end position="229"/>
    </location>
</feature>
<evidence type="ECO:0000256" key="7">
    <source>
        <dbReference type="ARBA" id="ARBA00022840"/>
    </source>
</evidence>
<dbReference type="GO" id="GO:0017178">
    <property type="term" value="F:diphthine-ammonia ligase activity"/>
    <property type="evidence" value="ECO:0007669"/>
    <property type="project" value="UniProtKB-EC"/>
</dbReference>
<evidence type="ECO:0000256" key="9">
    <source>
        <dbReference type="ARBA" id="ARBA00031202"/>
    </source>
</evidence>
<evidence type="ECO:0000256" key="10">
    <source>
        <dbReference type="ARBA" id="ARBA00031552"/>
    </source>
</evidence>
<dbReference type="AlphaFoldDB" id="A0AAW1MIJ2"/>
<evidence type="ECO:0000313" key="14">
    <source>
        <dbReference type="EMBL" id="KAK9745945.1"/>
    </source>
</evidence>
<proteinExistence type="inferred from homology"/>
<dbReference type="PANTHER" id="PTHR12196">
    <property type="entry name" value="DOMAIN OF UNKNOWN FUNCTION 71 DUF71 -CONTAINING PROTEIN"/>
    <property type="match status" value="1"/>
</dbReference>
<comment type="caution">
    <text evidence="14">The sequence shown here is derived from an EMBL/GenBank/DDBJ whole genome shotgun (WGS) entry which is preliminary data.</text>
</comment>
<evidence type="ECO:0000313" key="15">
    <source>
        <dbReference type="Proteomes" id="UP001458880"/>
    </source>
</evidence>
<evidence type="ECO:0000256" key="6">
    <source>
        <dbReference type="ARBA" id="ARBA00022741"/>
    </source>
</evidence>
<dbReference type="GO" id="GO:0005524">
    <property type="term" value="F:ATP binding"/>
    <property type="evidence" value="ECO:0007669"/>
    <property type="project" value="UniProtKB-KW"/>
</dbReference>
<dbReference type="FunFam" id="3.90.1490.10:FF:000001">
    <property type="entry name" value="Diphthine--ammonia ligase"/>
    <property type="match status" value="1"/>
</dbReference>
<dbReference type="SUPFAM" id="SSF55298">
    <property type="entry name" value="YjgF-like"/>
    <property type="match status" value="2"/>
</dbReference>
<comment type="catalytic activity">
    <reaction evidence="12">
        <text>diphthine-[translation elongation factor 2] + NH4(+) + ATP = diphthamide-[translation elongation factor 2] + AMP + diphosphate + H(+)</text>
        <dbReference type="Rhea" id="RHEA:19753"/>
        <dbReference type="Rhea" id="RHEA-COMP:10172"/>
        <dbReference type="Rhea" id="RHEA-COMP:10174"/>
        <dbReference type="ChEBI" id="CHEBI:15378"/>
        <dbReference type="ChEBI" id="CHEBI:16692"/>
        <dbReference type="ChEBI" id="CHEBI:28938"/>
        <dbReference type="ChEBI" id="CHEBI:30616"/>
        <dbReference type="ChEBI" id="CHEBI:33019"/>
        <dbReference type="ChEBI" id="CHEBI:82696"/>
        <dbReference type="ChEBI" id="CHEBI:456215"/>
        <dbReference type="EC" id="6.3.1.14"/>
    </reaction>
</comment>
<keyword evidence="6" id="KW-0547">Nucleotide-binding</keyword>
<comment type="similarity">
    <text evidence="2">Belongs to the Diphthine--ammonia ligase family.</text>
</comment>
<dbReference type="InterPro" id="IPR014729">
    <property type="entry name" value="Rossmann-like_a/b/a_fold"/>
</dbReference>